<accession>A0A3G8LGK8</accession>
<protein>
    <submittedName>
        <fullName evidence="1">Uncharacterized protein</fullName>
    </submittedName>
</protein>
<reference evidence="1 2" key="1">
    <citation type="submission" date="2018-11" db="EMBL/GenBank/DDBJ databases">
        <title>Genome sequence of Mycoplasma struthionis sp. nov.</title>
        <authorList>
            <person name="Spergser J."/>
        </authorList>
    </citation>
    <scope>NUCLEOTIDE SEQUENCE [LARGE SCALE GENOMIC DNA]</scope>
    <source>
        <strain evidence="1 2">237IA</strain>
    </source>
</reference>
<dbReference type="RefSeq" id="WP_124724130.1">
    <property type="nucleotide sequence ID" value="NZ_CP034044.1"/>
</dbReference>
<proteinExistence type="predicted"/>
<sequence>MNNSKKLLISTGVMLPVALGSVLSLSLSNLNNKKATDSPSALTKYLHKHKFSYEKLEKLGGLSNNQVLKFLKQINALKAKNLNKLDLEKKLKEIKNRIDYEYNITTSAYNDFLNNSFGDPLFAGGVIIKTLG</sequence>
<dbReference type="Proteomes" id="UP000275883">
    <property type="component" value="Chromosome"/>
</dbReference>
<dbReference type="AlphaFoldDB" id="A0A3G8LGK8"/>
<dbReference type="EMBL" id="CP034044">
    <property type="protein sequence ID" value="AZG68435.1"/>
    <property type="molecule type" value="Genomic_DNA"/>
</dbReference>
<evidence type="ECO:0000313" key="1">
    <source>
        <dbReference type="EMBL" id="AZG68435.1"/>
    </source>
</evidence>
<keyword evidence="2" id="KW-1185">Reference proteome</keyword>
<dbReference type="KEGG" id="mstr:EGN60_00370"/>
<name>A0A3G8LGK8_9MOLU</name>
<gene>
    <name evidence="1" type="ORF">EGN60_00370</name>
</gene>
<organism evidence="1 2">
    <name type="scientific">Mycoplasma struthionis</name>
    <dbReference type="NCBI Taxonomy" id="538220"/>
    <lineage>
        <taxon>Bacteria</taxon>
        <taxon>Bacillati</taxon>
        <taxon>Mycoplasmatota</taxon>
        <taxon>Mollicutes</taxon>
        <taxon>Mycoplasmataceae</taxon>
        <taxon>Mycoplasma</taxon>
    </lineage>
</organism>
<evidence type="ECO:0000313" key="2">
    <source>
        <dbReference type="Proteomes" id="UP000275883"/>
    </source>
</evidence>